<dbReference type="OrthoDB" id="2123952at2759"/>
<proteinExistence type="predicted"/>
<dbReference type="Proteomes" id="UP000447873">
    <property type="component" value="Unassembled WGS sequence"/>
</dbReference>
<comment type="subcellular location">
    <subcellularLocation>
        <location evidence="1">Nucleus</location>
    </subcellularLocation>
</comment>
<dbReference type="EMBL" id="WNWQ01000577">
    <property type="protein sequence ID" value="KAE9965811.1"/>
    <property type="molecule type" value="Genomic_DNA"/>
</dbReference>
<keyword evidence="4" id="KW-0805">Transcription regulation</keyword>
<evidence type="ECO:0000259" key="8">
    <source>
        <dbReference type="Pfam" id="PF04082"/>
    </source>
</evidence>
<evidence type="ECO:0000256" key="7">
    <source>
        <dbReference type="ARBA" id="ARBA00023242"/>
    </source>
</evidence>
<evidence type="ECO:0000313" key="9">
    <source>
        <dbReference type="EMBL" id="KAE9965811.1"/>
    </source>
</evidence>
<dbReference type="Proteomes" id="UP000490939">
    <property type="component" value="Unassembled WGS sequence"/>
</dbReference>
<accession>A0A8H3UA53</accession>
<keyword evidence="3" id="KW-0862">Zinc</keyword>
<evidence type="ECO:0000313" key="14">
    <source>
        <dbReference type="Proteomes" id="UP000490939"/>
    </source>
</evidence>
<organism evidence="9 12">
    <name type="scientific">Venturia inaequalis</name>
    <name type="common">Apple scab fungus</name>
    <dbReference type="NCBI Taxonomy" id="5025"/>
    <lineage>
        <taxon>Eukaryota</taxon>
        <taxon>Fungi</taxon>
        <taxon>Dikarya</taxon>
        <taxon>Ascomycota</taxon>
        <taxon>Pezizomycotina</taxon>
        <taxon>Dothideomycetes</taxon>
        <taxon>Pleosporomycetidae</taxon>
        <taxon>Venturiales</taxon>
        <taxon>Venturiaceae</taxon>
        <taxon>Venturia</taxon>
    </lineage>
</organism>
<sequence>MDSTTKTTTPRSIAQFLESKIAELDRGKGHSHIVSATSMMRSQPVDRAFASDEINRILNDSTPSFLGLSNAVPLPRCVTVETGTRVPSAKRFLGPFKTNDISDINENHPRSILNPQPTTTPLSSVPVDVADFLFQLYTIRVVPQHPIFYLPDLVAIEKKVFHDLSPADKSVSPYEIFTLSLILAIALSTAARTKQAHANSIATGLFKNAMSHAPAVLSNDLQGLQALLLLVQYAFLNPGFLNLWLLTGISSQACLDLALHQELPEHSSIGFLERDMRRRIFWCAWEMEAAVSGGLLRPTAMPRRHIHCEFPSKIEDWAISPNGIDPTGRPTKFTSHYIWNFRQIECSIISVLFHDEPLPASHSSLDSWMSFQEKSIVEWKANIDAAASQNEDSHMQSQFQEMVLYSTIATDYIIVTLFRPCPLNKEPSAGQLLKAFAAAPAVARNYTRQAQAALGWSKYVFHPCHHSFSAAVVFLQALQRYKAEIAALYSWEMIETYIAEFSTFFTMVRERWPQASGCLNEWEKLLAPVKKEYVEFLEERSRRASQVTLEVLASFMEIGPSDGSLEEALNFDVFQSTDPEADALLGYVPNDWNAEFGFGMQEVPYLPYDLAAGMNMNESMQI</sequence>
<dbReference type="EMBL" id="WNWS01000176">
    <property type="protein sequence ID" value="KAE9976339.1"/>
    <property type="molecule type" value="Genomic_DNA"/>
</dbReference>
<dbReference type="GO" id="GO:0045944">
    <property type="term" value="P:positive regulation of transcription by RNA polymerase II"/>
    <property type="evidence" value="ECO:0007669"/>
    <property type="project" value="TreeGrafter"/>
</dbReference>
<dbReference type="GO" id="GO:0043565">
    <property type="term" value="F:sequence-specific DNA binding"/>
    <property type="evidence" value="ECO:0007669"/>
    <property type="project" value="TreeGrafter"/>
</dbReference>
<dbReference type="InterPro" id="IPR007219">
    <property type="entry name" value="XnlR_reg_dom"/>
</dbReference>
<dbReference type="GO" id="GO:0000981">
    <property type="term" value="F:DNA-binding transcription factor activity, RNA polymerase II-specific"/>
    <property type="evidence" value="ECO:0007669"/>
    <property type="project" value="TreeGrafter"/>
</dbReference>
<evidence type="ECO:0000256" key="5">
    <source>
        <dbReference type="ARBA" id="ARBA00023125"/>
    </source>
</evidence>
<protein>
    <recommendedName>
        <fullName evidence="8">Xylanolytic transcriptional activator regulatory domain-containing protein</fullName>
    </recommendedName>
</protein>
<dbReference type="Proteomes" id="UP000433883">
    <property type="component" value="Unassembled WGS sequence"/>
</dbReference>
<evidence type="ECO:0000256" key="3">
    <source>
        <dbReference type="ARBA" id="ARBA00022833"/>
    </source>
</evidence>
<evidence type="ECO:0000313" key="13">
    <source>
        <dbReference type="Proteomes" id="UP000447873"/>
    </source>
</evidence>
<dbReference type="AlphaFoldDB" id="A0A8H3UA53"/>
<dbReference type="GO" id="GO:0008270">
    <property type="term" value="F:zinc ion binding"/>
    <property type="evidence" value="ECO:0007669"/>
    <property type="project" value="InterPro"/>
</dbReference>
<evidence type="ECO:0000313" key="10">
    <source>
        <dbReference type="EMBL" id="KAE9970491.1"/>
    </source>
</evidence>
<dbReference type="GO" id="GO:0006351">
    <property type="term" value="P:DNA-templated transcription"/>
    <property type="evidence" value="ECO:0007669"/>
    <property type="project" value="InterPro"/>
</dbReference>
<evidence type="ECO:0000256" key="1">
    <source>
        <dbReference type="ARBA" id="ARBA00004123"/>
    </source>
</evidence>
<dbReference type="CDD" id="cd12148">
    <property type="entry name" value="fungal_TF_MHR"/>
    <property type="match status" value="1"/>
</dbReference>
<keyword evidence="2" id="KW-0479">Metal-binding</keyword>
<keyword evidence="7" id="KW-0539">Nucleus</keyword>
<evidence type="ECO:0000313" key="12">
    <source>
        <dbReference type="Proteomes" id="UP000433883"/>
    </source>
</evidence>
<evidence type="ECO:0000256" key="4">
    <source>
        <dbReference type="ARBA" id="ARBA00023015"/>
    </source>
</evidence>
<dbReference type="Pfam" id="PF04082">
    <property type="entry name" value="Fungal_trans"/>
    <property type="match status" value="1"/>
</dbReference>
<keyword evidence="5" id="KW-0238">DNA-binding</keyword>
<comment type="caution">
    <text evidence="9">The sequence shown here is derived from an EMBL/GenBank/DDBJ whole genome shotgun (WGS) entry which is preliminary data.</text>
</comment>
<evidence type="ECO:0000256" key="2">
    <source>
        <dbReference type="ARBA" id="ARBA00022723"/>
    </source>
</evidence>
<dbReference type="GO" id="GO:0005634">
    <property type="term" value="C:nucleus"/>
    <property type="evidence" value="ECO:0007669"/>
    <property type="project" value="UniProtKB-SubCell"/>
</dbReference>
<reference evidence="9 12" key="1">
    <citation type="submission" date="2019-11" db="EMBL/GenBank/DDBJ databases">
        <title>Venturia inaequalis Genome Resource.</title>
        <authorList>
            <person name="Lichtner F.J."/>
        </authorList>
    </citation>
    <scope>NUCLEOTIDE SEQUENCE [LARGE SCALE GENOMIC DNA]</scope>
    <source>
        <strain evidence="11 13">120213</strain>
        <strain evidence="9">Bline_iso_100314</strain>
        <strain evidence="10 14">DMI_063113</strain>
    </source>
</reference>
<keyword evidence="14" id="KW-1185">Reference proteome</keyword>
<dbReference type="InterPro" id="IPR052202">
    <property type="entry name" value="Yeast_MetPath_Reg"/>
</dbReference>
<evidence type="ECO:0000256" key="6">
    <source>
        <dbReference type="ARBA" id="ARBA00023163"/>
    </source>
</evidence>
<feature type="domain" description="Xylanolytic transcriptional activator regulatory" evidence="8">
    <location>
        <begin position="179"/>
        <end position="380"/>
    </location>
</feature>
<dbReference type="PANTHER" id="PTHR47782">
    <property type="entry name" value="ZN(II)2CYS6 TRANSCRIPTION FACTOR (EUROFUNG)-RELATED"/>
    <property type="match status" value="1"/>
</dbReference>
<name>A0A8H3UA53_VENIN</name>
<keyword evidence="6" id="KW-0804">Transcription</keyword>
<dbReference type="PANTHER" id="PTHR47782:SF1">
    <property type="entry name" value="PYRIMIDINE PATHWAY REGULATORY PROTEIN 1"/>
    <property type="match status" value="1"/>
</dbReference>
<evidence type="ECO:0000313" key="11">
    <source>
        <dbReference type="EMBL" id="KAE9976339.1"/>
    </source>
</evidence>
<gene>
    <name evidence="9" type="ORF">BLS_007381</name>
    <name evidence="10" type="ORF">EG327_010252</name>
    <name evidence="11" type="ORF">EG328_002680</name>
</gene>
<dbReference type="EMBL" id="WNWR01000718">
    <property type="protein sequence ID" value="KAE9970491.1"/>
    <property type="molecule type" value="Genomic_DNA"/>
</dbReference>